<feature type="domain" description="EGF-like" evidence="2">
    <location>
        <begin position="93"/>
        <end position="125"/>
    </location>
</feature>
<evidence type="ECO:0000313" key="3">
    <source>
        <dbReference type="EMBL" id="KAJ9594774.1"/>
    </source>
</evidence>
<sequence>MKGTSRGTVVLYVSLIVPKNASILPVKNLKSVLPKWLRYKKDGNDNICIPICEKECVNGYCDRPNVCNCFDGYEKDNNITNDNVCIPFCFQRYCLNECINGNCIAPNKCSCDDGYVKSRDTKNCVPFCADGCINSNCVAPGICQCNHGYHISDRRNVCIPECSKGCIQGNCSAPDICNCDEGWEGIDCSRDLTRCHLCNEENTDHCDRSLGKCQCIAEWTGETCEQLNNCSLCWNSTDCTCQSDVPGHSYFAKLWEESKTWILISVIAAAIIVALISIGIFVYCKRRKGKVIMNRTTPHGENEFSNTTYDMPMSCELLLSRESSEENISN</sequence>
<protein>
    <recommendedName>
        <fullName evidence="2">EGF-like domain-containing protein</fullName>
    </recommendedName>
</protein>
<dbReference type="SMART" id="SM00181">
    <property type="entry name" value="EGF"/>
    <property type="match status" value="4"/>
</dbReference>
<keyword evidence="1" id="KW-1133">Transmembrane helix</keyword>
<evidence type="ECO:0000313" key="4">
    <source>
        <dbReference type="Proteomes" id="UP001233999"/>
    </source>
</evidence>
<dbReference type="PANTHER" id="PTHR24047">
    <property type="entry name" value="FI01909P-RELATED"/>
    <property type="match status" value="1"/>
</dbReference>
<accession>A0AAD8A959</accession>
<feature type="transmembrane region" description="Helical" evidence="1">
    <location>
        <begin position="261"/>
        <end position="284"/>
    </location>
</feature>
<comment type="caution">
    <text evidence="3">The sequence shown here is derived from an EMBL/GenBank/DDBJ whole genome shotgun (WGS) entry which is preliminary data.</text>
</comment>
<reference evidence="3" key="1">
    <citation type="journal article" date="2023" name="IScience">
        <title>Live-bearing cockroach genome reveals convergent evolutionary mechanisms linked to viviparity in insects and beyond.</title>
        <authorList>
            <person name="Fouks B."/>
            <person name="Harrison M.C."/>
            <person name="Mikhailova A.A."/>
            <person name="Marchal E."/>
            <person name="English S."/>
            <person name="Carruthers M."/>
            <person name="Jennings E.C."/>
            <person name="Chiamaka E.L."/>
            <person name="Frigard R.A."/>
            <person name="Pippel M."/>
            <person name="Attardo G.M."/>
            <person name="Benoit J.B."/>
            <person name="Bornberg-Bauer E."/>
            <person name="Tobe S.S."/>
        </authorList>
    </citation>
    <scope>NUCLEOTIDE SEQUENCE</scope>
    <source>
        <strain evidence="3">Stay&amp;Tobe</strain>
    </source>
</reference>
<feature type="domain" description="EGF-like" evidence="2">
    <location>
        <begin position="51"/>
        <end position="86"/>
    </location>
</feature>
<dbReference type="Proteomes" id="UP001233999">
    <property type="component" value="Unassembled WGS sequence"/>
</dbReference>
<organism evidence="3 4">
    <name type="scientific">Diploptera punctata</name>
    <name type="common">Pacific beetle cockroach</name>
    <dbReference type="NCBI Taxonomy" id="6984"/>
    <lineage>
        <taxon>Eukaryota</taxon>
        <taxon>Metazoa</taxon>
        <taxon>Ecdysozoa</taxon>
        <taxon>Arthropoda</taxon>
        <taxon>Hexapoda</taxon>
        <taxon>Insecta</taxon>
        <taxon>Pterygota</taxon>
        <taxon>Neoptera</taxon>
        <taxon>Polyneoptera</taxon>
        <taxon>Dictyoptera</taxon>
        <taxon>Blattodea</taxon>
        <taxon>Blaberoidea</taxon>
        <taxon>Blaberidae</taxon>
        <taxon>Diplopterinae</taxon>
        <taxon>Diploptera</taxon>
    </lineage>
</organism>
<gene>
    <name evidence="3" type="ORF">L9F63_013934</name>
</gene>
<feature type="domain" description="EGF-like" evidence="2">
    <location>
        <begin position="127"/>
        <end position="159"/>
    </location>
</feature>
<reference evidence="3" key="2">
    <citation type="submission" date="2023-05" db="EMBL/GenBank/DDBJ databases">
        <authorList>
            <person name="Fouks B."/>
        </authorList>
    </citation>
    <scope>NUCLEOTIDE SEQUENCE</scope>
    <source>
        <strain evidence="3">Stay&amp;Tobe</strain>
        <tissue evidence="3">Testes</tissue>
    </source>
</reference>
<feature type="domain" description="EGF-like" evidence="2">
    <location>
        <begin position="161"/>
        <end position="189"/>
    </location>
</feature>
<evidence type="ECO:0000256" key="1">
    <source>
        <dbReference type="SAM" id="Phobius"/>
    </source>
</evidence>
<dbReference type="InterPro" id="IPR000742">
    <property type="entry name" value="EGF"/>
</dbReference>
<name>A0AAD8A959_DIPPU</name>
<evidence type="ECO:0000259" key="2">
    <source>
        <dbReference type="SMART" id="SM00181"/>
    </source>
</evidence>
<dbReference type="AlphaFoldDB" id="A0AAD8A959"/>
<proteinExistence type="predicted"/>
<keyword evidence="1" id="KW-0812">Transmembrane</keyword>
<dbReference type="InterPro" id="IPR053255">
    <property type="entry name" value="EGF-like_domain"/>
</dbReference>
<keyword evidence="4" id="KW-1185">Reference proteome</keyword>
<dbReference type="PANTHER" id="PTHR24047:SF29">
    <property type="entry name" value="EATER-RELATED"/>
    <property type="match status" value="1"/>
</dbReference>
<dbReference type="EMBL" id="JASPKZ010002721">
    <property type="protein sequence ID" value="KAJ9594774.1"/>
    <property type="molecule type" value="Genomic_DNA"/>
</dbReference>
<dbReference type="Gene3D" id="2.10.25.10">
    <property type="entry name" value="Laminin"/>
    <property type="match status" value="4"/>
</dbReference>
<keyword evidence="1" id="KW-0472">Membrane</keyword>